<keyword evidence="5" id="KW-1185">Reference proteome</keyword>
<evidence type="ECO:0000256" key="2">
    <source>
        <dbReference type="PROSITE-ProRule" id="PRU00335"/>
    </source>
</evidence>
<dbReference type="InterPro" id="IPR050624">
    <property type="entry name" value="HTH-type_Tx_Regulator"/>
</dbReference>
<dbReference type="InterPro" id="IPR009057">
    <property type="entry name" value="Homeodomain-like_sf"/>
</dbReference>
<dbReference type="AlphaFoldDB" id="A0A544QXP7"/>
<dbReference type="EMBL" id="SGJB01000002">
    <property type="protein sequence ID" value="TQQ85425.1"/>
    <property type="molecule type" value="Genomic_DNA"/>
</dbReference>
<dbReference type="RefSeq" id="WP_142535129.1">
    <property type="nucleotide sequence ID" value="NZ_SGJB01000002.1"/>
</dbReference>
<name>A0A544QXP7_9FIRM</name>
<dbReference type="PANTHER" id="PTHR43479">
    <property type="entry name" value="ACREF/ENVCD OPERON REPRESSOR-RELATED"/>
    <property type="match status" value="1"/>
</dbReference>
<comment type="caution">
    <text evidence="4">The sequence shown here is derived from an EMBL/GenBank/DDBJ whole genome shotgun (WGS) entry which is preliminary data.</text>
</comment>
<feature type="domain" description="HTH tetR-type" evidence="3">
    <location>
        <begin position="18"/>
        <end position="78"/>
    </location>
</feature>
<dbReference type="Gene3D" id="1.10.357.10">
    <property type="entry name" value="Tetracycline Repressor, domain 2"/>
    <property type="match status" value="1"/>
</dbReference>
<sequence length="199" mass="23835">MKEYKNIKQDTKDTPKTEKTKMKFVEAMKECMKSKSVDSITVRMITEKCGMTRQTFYRNFLDKYDLINWYFDRILLESFERMGDGKTIYEGLVKKFQYIEEEKLFFAVAFRSDDQNSLKQHDFELILEFYCNLIEEKNGEKPSSDIMFMLEMYCRESITMTVKWVLGDIKVSDEELAKLLVRAMPRELAELFERLEILD</sequence>
<dbReference type="SUPFAM" id="SSF46689">
    <property type="entry name" value="Homeodomain-like"/>
    <property type="match status" value="1"/>
</dbReference>
<evidence type="ECO:0000313" key="5">
    <source>
        <dbReference type="Proteomes" id="UP000317863"/>
    </source>
</evidence>
<evidence type="ECO:0000256" key="1">
    <source>
        <dbReference type="ARBA" id="ARBA00023125"/>
    </source>
</evidence>
<dbReference type="OrthoDB" id="9810250at2"/>
<dbReference type="Pfam" id="PF14278">
    <property type="entry name" value="TetR_C_8"/>
    <property type="match status" value="1"/>
</dbReference>
<dbReference type="InterPro" id="IPR001647">
    <property type="entry name" value="HTH_TetR"/>
</dbReference>
<evidence type="ECO:0000259" key="3">
    <source>
        <dbReference type="PROSITE" id="PS50977"/>
    </source>
</evidence>
<keyword evidence="1 2" id="KW-0238">DNA-binding</keyword>
<dbReference type="PROSITE" id="PS50977">
    <property type="entry name" value="HTH_TETR_2"/>
    <property type="match status" value="1"/>
</dbReference>
<gene>
    <name evidence="4" type="ORF">EXD82_01380</name>
</gene>
<reference evidence="4 5" key="1">
    <citation type="submission" date="2019-02" db="EMBL/GenBank/DDBJ databases">
        <title>Peptostreptococcaceae bacterium ZHW00191 nov., a new bacterium isolated from the human gut.</title>
        <authorList>
            <person name="Zhou H.-W."/>
            <person name="Chen X.-J."/>
        </authorList>
    </citation>
    <scope>NUCLEOTIDE SEQUENCE [LARGE SCALE GENOMIC DNA]</scope>
    <source>
        <strain evidence="4 5">ZHW00191</strain>
    </source>
</reference>
<dbReference type="GO" id="GO:0003677">
    <property type="term" value="F:DNA binding"/>
    <property type="evidence" value="ECO:0007669"/>
    <property type="project" value="UniProtKB-UniRule"/>
</dbReference>
<feature type="DNA-binding region" description="H-T-H motif" evidence="2">
    <location>
        <begin position="41"/>
        <end position="60"/>
    </location>
</feature>
<proteinExistence type="predicted"/>
<accession>A0A544QXP7</accession>
<protein>
    <submittedName>
        <fullName evidence="4">TetR family transcriptional regulator</fullName>
    </submittedName>
</protein>
<evidence type="ECO:0000313" key="4">
    <source>
        <dbReference type="EMBL" id="TQQ85425.1"/>
    </source>
</evidence>
<dbReference type="Proteomes" id="UP000317863">
    <property type="component" value="Unassembled WGS sequence"/>
</dbReference>
<dbReference type="Pfam" id="PF00440">
    <property type="entry name" value="TetR_N"/>
    <property type="match status" value="1"/>
</dbReference>
<organism evidence="4 5">
    <name type="scientific">Peptacetobacter hominis</name>
    <dbReference type="NCBI Taxonomy" id="2743610"/>
    <lineage>
        <taxon>Bacteria</taxon>
        <taxon>Bacillati</taxon>
        <taxon>Bacillota</taxon>
        <taxon>Clostridia</taxon>
        <taxon>Peptostreptococcales</taxon>
        <taxon>Peptostreptococcaceae</taxon>
        <taxon>Peptacetobacter</taxon>
    </lineage>
</organism>
<dbReference type="PANTHER" id="PTHR43479:SF7">
    <property type="entry name" value="TETR-FAMILY TRANSCRIPTIONAL REGULATOR"/>
    <property type="match status" value="1"/>
</dbReference>
<dbReference type="InterPro" id="IPR039532">
    <property type="entry name" value="TetR_C_Firmicutes"/>
</dbReference>